<sequence>MNNQHGVILYGPPATGKDTITTALNQMNPEFALFSRVKVGPGRSAGYRMGTPELLEQLRANDEVVYENSRYESTYVTDRPGLDAAFAAGVPVMHLGQVDGVRAVVDGYPARWLTVLLWCEREVTEARSVGRGDADTAARLAAWDATRADLDANPDFQFDVTIRTDEVEPAAAAELISRALPGRSAAGELVMVDLDDTLIDRLAAVTAWVSGYCAGHGLAADVEQRMLEAMRLRADRGEMDRLRADLALPESADELWARYRPELAELVQPFPGVLDAVAAVRQAGHKVVVVTNGGGDIQRTKLAAAGIADIVDAVVVSGEIGSRKPDRLPFAAAAAAVGRDLADGGWMIGDNAELDVAGGRAAGLRTVWISHGRPWPGGPAPDFVAQSAIEALALVGGGAQ</sequence>
<proteinExistence type="predicted"/>
<dbReference type="InterPro" id="IPR027417">
    <property type="entry name" value="P-loop_NTPase"/>
</dbReference>
<dbReference type="AlphaFoldDB" id="A0A9W6PNH4"/>
<dbReference type="Gene3D" id="1.10.150.520">
    <property type="match status" value="1"/>
</dbReference>
<dbReference type="InterPro" id="IPR006439">
    <property type="entry name" value="HAD-SF_hydro_IA"/>
</dbReference>
<dbReference type="SFLD" id="SFLDG01129">
    <property type="entry name" value="C1.5:_HAD__Beta-PGM__Phosphata"/>
    <property type="match status" value="1"/>
</dbReference>
<organism evidence="4 5">
    <name type="scientific">Kitasatospora phosalacinea</name>
    <dbReference type="NCBI Taxonomy" id="2065"/>
    <lineage>
        <taxon>Bacteria</taxon>
        <taxon>Bacillati</taxon>
        <taxon>Actinomycetota</taxon>
        <taxon>Actinomycetes</taxon>
        <taxon>Kitasatosporales</taxon>
        <taxon>Streptomycetaceae</taxon>
        <taxon>Kitasatospora</taxon>
    </lineage>
</organism>
<evidence type="ECO:0000256" key="2">
    <source>
        <dbReference type="ARBA" id="ARBA00022801"/>
    </source>
</evidence>
<name>A0A9W6PNH4_9ACTN</name>
<comment type="caution">
    <text evidence="4">The sequence shown here is derived from an EMBL/GenBank/DDBJ whole genome shotgun (WGS) entry which is preliminary data.</text>
</comment>
<dbReference type="SFLD" id="SFLDS00003">
    <property type="entry name" value="Haloacid_Dehalogenase"/>
    <property type="match status" value="1"/>
</dbReference>
<dbReference type="NCBIfam" id="TIGR01549">
    <property type="entry name" value="HAD-SF-IA-v1"/>
    <property type="match status" value="1"/>
</dbReference>
<dbReference type="Gene3D" id="3.40.50.1000">
    <property type="entry name" value="HAD superfamily/HAD-like"/>
    <property type="match status" value="1"/>
</dbReference>
<evidence type="ECO:0000256" key="3">
    <source>
        <dbReference type="ARBA" id="ARBA00022842"/>
    </source>
</evidence>
<dbReference type="Proteomes" id="UP001165143">
    <property type="component" value="Unassembled WGS sequence"/>
</dbReference>
<accession>A0A9W6PNH4</accession>
<reference evidence="4" key="1">
    <citation type="submission" date="2023-02" db="EMBL/GenBank/DDBJ databases">
        <title>Kitasatospora phosalacinea NBRC 14362.</title>
        <authorList>
            <person name="Ichikawa N."/>
            <person name="Sato H."/>
            <person name="Tonouchi N."/>
        </authorList>
    </citation>
    <scope>NUCLEOTIDE SEQUENCE</scope>
    <source>
        <strain evidence="4">NBRC 14362</strain>
    </source>
</reference>
<keyword evidence="2" id="KW-0378">Hydrolase</keyword>
<gene>
    <name evidence="4" type="ORF">Kpho01_60990</name>
</gene>
<dbReference type="RefSeq" id="WP_081973688.1">
    <property type="nucleotide sequence ID" value="NZ_BSRX01000047.1"/>
</dbReference>
<dbReference type="InterPro" id="IPR041492">
    <property type="entry name" value="HAD_2"/>
</dbReference>
<dbReference type="PANTHER" id="PTHR46470">
    <property type="entry name" value="N-ACYLNEURAMINATE-9-PHOSPHATASE"/>
    <property type="match status" value="1"/>
</dbReference>
<dbReference type="Pfam" id="PF13419">
    <property type="entry name" value="HAD_2"/>
    <property type="match status" value="1"/>
</dbReference>
<dbReference type="InterPro" id="IPR023214">
    <property type="entry name" value="HAD_sf"/>
</dbReference>
<dbReference type="SUPFAM" id="SSF56784">
    <property type="entry name" value="HAD-like"/>
    <property type="match status" value="1"/>
</dbReference>
<dbReference type="PANTHER" id="PTHR46470:SF3">
    <property type="entry name" value="N-ACYLNEURAMINATE-9-PHOSPHATASE"/>
    <property type="match status" value="1"/>
</dbReference>
<evidence type="ECO:0000256" key="1">
    <source>
        <dbReference type="ARBA" id="ARBA00001946"/>
    </source>
</evidence>
<dbReference type="GO" id="GO:0050124">
    <property type="term" value="F:N-acylneuraminate-9-phosphatase activity"/>
    <property type="evidence" value="ECO:0007669"/>
    <property type="project" value="TreeGrafter"/>
</dbReference>
<dbReference type="SUPFAM" id="SSF52540">
    <property type="entry name" value="P-loop containing nucleoside triphosphate hydrolases"/>
    <property type="match status" value="1"/>
</dbReference>
<dbReference type="Gene3D" id="3.40.50.300">
    <property type="entry name" value="P-loop containing nucleotide triphosphate hydrolases"/>
    <property type="match status" value="1"/>
</dbReference>
<keyword evidence="3" id="KW-0460">Magnesium</keyword>
<dbReference type="OrthoDB" id="3680851at2"/>
<comment type="cofactor">
    <cofactor evidence="1">
        <name>Mg(2+)</name>
        <dbReference type="ChEBI" id="CHEBI:18420"/>
    </cofactor>
</comment>
<dbReference type="InterPro" id="IPR036412">
    <property type="entry name" value="HAD-like_sf"/>
</dbReference>
<protein>
    <submittedName>
        <fullName evidence="4">Uncharacterized protein</fullName>
    </submittedName>
</protein>
<dbReference type="EMBL" id="BSRX01000047">
    <property type="protein sequence ID" value="GLW58088.1"/>
    <property type="molecule type" value="Genomic_DNA"/>
</dbReference>
<dbReference type="InterPro" id="IPR051400">
    <property type="entry name" value="HAD-like_hydrolase"/>
</dbReference>
<evidence type="ECO:0000313" key="5">
    <source>
        <dbReference type="Proteomes" id="UP001165143"/>
    </source>
</evidence>
<evidence type="ECO:0000313" key="4">
    <source>
        <dbReference type="EMBL" id="GLW58088.1"/>
    </source>
</evidence>
<dbReference type="GO" id="GO:0046380">
    <property type="term" value="P:N-acetylneuraminate biosynthetic process"/>
    <property type="evidence" value="ECO:0007669"/>
    <property type="project" value="TreeGrafter"/>
</dbReference>